<dbReference type="PANTHER" id="PTHR34075:SF5">
    <property type="entry name" value="BLR3430 PROTEIN"/>
    <property type="match status" value="1"/>
</dbReference>
<dbReference type="PANTHER" id="PTHR34075">
    <property type="entry name" value="BLR3430 PROTEIN"/>
    <property type="match status" value="1"/>
</dbReference>
<accession>A0A974SKM5</accession>
<dbReference type="InterPro" id="IPR022002">
    <property type="entry name" value="ChsH2_Znr"/>
</dbReference>
<dbReference type="InterPro" id="IPR012340">
    <property type="entry name" value="NA-bd_OB-fold"/>
</dbReference>
<dbReference type="Pfam" id="PF12172">
    <property type="entry name" value="zf-ChsH2"/>
    <property type="match status" value="1"/>
</dbReference>
<gene>
    <name evidence="3" type="ORF">EZH22_14170</name>
</gene>
<dbReference type="Pfam" id="PF01796">
    <property type="entry name" value="OB_ChsH2_C"/>
    <property type="match status" value="1"/>
</dbReference>
<evidence type="ECO:0000313" key="4">
    <source>
        <dbReference type="Proteomes" id="UP000596427"/>
    </source>
</evidence>
<dbReference type="KEGG" id="xdi:EZH22_14170"/>
<organism evidence="3 4">
    <name type="scientific">Xanthobacter dioxanivorans</name>
    <dbReference type="NCBI Taxonomy" id="2528964"/>
    <lineage>
        <taxon>Bacteria</taxon>
        <taxon>Pseudomonadati</taxon>
        <taxon>Pseudomonadota</taxon>
        <taxon>Alphaproteobacteria</taxon>
        <taxon>Hyphomicrobiales</taxon>
        <taxon>Xanthobacteraceae</taxon>
        <taxon>Xanthobacter</taxon>
    </lineage>
</organism>
<dbReference type="Proteomes" id="UP000596427">
    <property type="component" value="Chromosome"/>
</dbReference>
<keyword evidence="4" id="KW-1185">Reference proteome</keyword>
<reference evidence="3 4" key="1">
    <citation type="submission" date="2020-10" db="EMBL/GenBank/DDBJ databases">
        <title>Degradation of 1,4-Dioxane by Xanthobacter sp. YN2, via a Novel Group-2 Soluble Di-Iron Monooxygenase.</title>
        <authorList>
            <person name="Ma F."/>
            <person name="Wang Y."/>
            <person name="Yang J."/>
            <person name="Guo H."/>
            <person name="Su D."/>
            <person name="Yu L."/>
        </authorList>
    </citation>
    <scope>NUCLEOTIDE SEQUENCE [LARGE SCALE GENOMIC DNA]</scope>
    <source>
        <strain evidence="3 4">YN2</strain>
    </source>
</reference>
<sequence length="111" mass="12145">MEFQHCPRCGHDQFPPRISCTRCHVGGLEWRPASGRGTVFSFTIVHRAPTDAFKADVPYALAIIELEEGVRAMMNVRAADLSAVAIGAPVDIVFEPTEGGFPPLPQARLRD</sequence>
<evidence type="ECO:0000259" key="2">
    <source>
        <dbReference type="Pfam" id="PF12172"/>
    </source>
</evidence>
<dbReference type="EMBL" id="CP063362">
    <property type="protein sequence ID" value="QRG09641.1"/>
    <property type="molecule type" value="Genomic_DNA"/>
</dbReference>
<protein>
    <submittedName>
        <fullName evidence="3">Zn-ribbon domain-containing OB-fold protein</fullName>
    </submittedName>
</protein>
<feature type="domain" description="ChsH2 C-terminal OB-fold" evidence="1">
    <location>
        <begin position="30"/>
        <end position="95"/>
    </location>
</feature>
<proteinExistence type="predicted"/>
<evidence type="ECO:0000313" key="3">
    <source>
        <dbReference type="EMBL" id="QRG09641.1"/>
    </source>
</evidence>
<dbReference type="SUPFAM" id="SSF50249">
    <property type="entry name" value="Nucleic acid-binding proteins"/>
    <property type="match status" value="1"/>
</dbReference>
<name>A0A974SKM5_9HYPH</name>
<evidence type="ECO:0000259" key="1">
    <source>
        <dbReference type="Pfam" id="PF01796"/>
    </source>
</evidence>
<dbReference type="InterPro" id="IPR052513">
    <property type="entry name" value="Thioester_dehydratase-like"/>
</dbReference>
<dbReference type="InterPro" id="IPR002878">
    <property type="entry name" value="ChsH2_C"/>
</dbReference>
<feature type="domain" description="ChsH2 rubredoxin-like zinc ribbon" evidence="2">
    <location>
        <begin position="3"/>
        <end position="29"/>
    </location>
</feature>
<dbReference type="AlphaFoldDB" id="A0A974SKM5"/>